<keyword evidence="11" id="KW-1185">Reference proteome</keyword>
<protein>
    <submittedName>
        <fullName evidence="10">PTS system, N-acetylgalactosamine-specific IIC component</fullName>
    </submittedName>
</protein>
<evidence type="ECO:0000256" key="8">
    <source>
        <dbReference type="ARBA" id="ARBA00023136"/>
    </source>
</evidence>
<feature type="transmembrane region" description="Helical" evidence="9">
    <location>
        <begin position="96"/>
        <end position="119"/>
    </location>
</feature>
<feature type="transmembrane region" description="Helical" evidence="9">
    <location>
        <begin position="176"/>
        <end position="197"/>
    </location>
</feature>
<evidence type="ECO:0000313" key="11">
    <source>
        <dbReference type="Proteomes" id="UP000243297"/>
    </source>
</evidence>
<dbReference type="Pfam" id="PF03609">
    <property type="entry name" value="EII-Sor"/>
    <property type="match status" value="1"/>
</dbReference>
<dbReference type="InterPro" id="IPR050303">
    <property type="entry name" value="GatZ_KbaZ_carbometab"/>
</dbReference>
<keyword evidence="3" id="KW-1003">Cell membrane</keyword>
<dbReference type="STRING" id="118967.SAMN02745191_1857"/>
<evidence type="ECO:0000313" key="10">
    <source>
        <dbReference type="EMBL" id="SJZ85765.1"/>
    </source>
</evidence>
<feature type="transmembrane region" description="Helical" evidence="9">
    <location>
        <begin position="140"/>
        <end position="164"/>
    </location>
</feature>
<dbReference type="Proteomes" id="UP000243297">
    <property type="component" value="Unassembled WGS sequence"/>
</dbReference>
<comment type="subcellular location">
    <subcellularLocation>
        <location evidence="1">Cell membrane</location>
        <topology evidence="1">Multi-pass membrane protein</topology>
    </subcellularLocation>
</comment>
<dbReference type="PROSITE" id="PS51106">
    <property type="entry name" value="PTS_EIIC_TYPE_4"/>
    <property type="match status" value="1"/>
</dbReference>
<feature type="transmembrane region" description="Helical" evidence="9">
    <location>
        <begin position="204"/>
        <end position="220"/>
    </location>
</feature>
<evidence type="ECO:0000256" key="4">
    <source>
        <dbReference type="ARBA" id="ARBA00022597"/>
    </source>
</evidence>
<keyword evidence="7 9" id="KW-1133">Transmembrane helix</keyword>
<feature type="transmembrane region" description="Helical" evidence="9">
    <location>
        <begin position="29"/>
        <end position="50"/>
    </location>
</feature>
<proteinExistence type="predicted"/>
<evidence type="ECO:0000256" key="1">
    <source>
        <dbReference type="ARBA" id="ARBA00004651"/>
    </source>
</evidence>
<keyword evidence="4" id="KW-0762">Sugar transport</keyword>
<evidence type="ECO:0000256" key="7">
    <source>
        <dbReference type="ARBA" id="ARBA00022989"/>
    </source>
</evidence>
<evidence type="ECO:0000256" key="2">
    <source>
        <dbReference type="ARBA" id="ARBA00022448"/>
    </source>
</evidence>
<dbReference type="AlphaFoldDB" id="A0A1T4P2M2"/>
<dbReference type="RefSeq" id="WP_078712263.1">
    <property type="nucleotide sequence ID" value="NZ_FUWY01000005.1"/>
</dbReference>
<evidence type="ECO:0000256" key="9">
    <source>
        <dbReference type="SAM" id="Phobius"/>
    </source>
</evidence>
<keyword evidence="8 9" id="KW-0472">Membrane</keyword>
<dbReference type="InterPro" id="IPR004700">
    <property type="entry name" value="PTS_IIC_man"/>
</dbReference>
<sequence>MEFNIIQILLVGVIGFLGGIDQFSFLESLYRPIVMGPIVGAILGNFDLGLKIGASYELLMIGSMPIGGAQPPNAVLGGIMAVVFAIALNQPNFESALALAVPFGLLGQQAVNIWFTVSAPAMAKADSMAAKGDAKGIERLNIMLMLGIGCLFGILAMIGAGAGQAVGQTLSEAVPAWVWAGLGAAGGMMRFVGFAVLMKVMISGEFWTILIAGFASATLIDKAMGTGAYTLVIVAILGGALAYYDFQINTKIKANAGSAKEDYSDGI</sequence>
<evidence type="ECO:0000256" key="3">
    <source>
        <dbReference type="ARBA" id="ARBA00022475"/>
    </source>
</evidence>
<dbReference type="EMBL" id="FUWY01000005">
    <property type="protein sequence ID" value="SJZ85765.1"/>
    <property type="molecule type" value="Genomic_DNA"/>
</dbReference>
<feature type="transmembrane region" description="Helical" evidence="9">
    <location>
        <begin position="226"/>
        <end position="244"/>
    </location>
</feature>
<keyword evidence="2" id="KW-0813">Transport</keyword>
<name>A0A1T4P2M2_9FIRM</name>
<dbReference type="OrthoDB" id="9815089at2"/>
<dbReference type="PANTHER" id="PTHR32502:SF8">
    <property type="entry name" value="N-ACETYLGALACTOSAMINE PERMEASE IIC COMPONENT 1"/>
    <property type="match status" value="1"/>
</dbReference>
<evidence type="ECO:0000256" key="5">
    <source>
        <dbReference type="ARBA" id="ARBA00022683"/>
    </source>
</evidence>
<dbReference type="PANTHER" id="PTHR32502">
    <property type="entry name" value="N-ACETYLGALACTOSAMINE PERMEASE II COMPONENT-RELATED"/>
    <property type="match status" value="1"/>
</dbReference>
<dbReference type="GO" id="GO:0009401">
    <property type="term" value="P:phosphoenolpyruvate-dependent sugar phosphotransferase system"/>
    <property type="evidence" value="ECO:0007669"/>
    <property type="project" value="UniProtKB-KW"/>
</dbReference>
<accession>A0A1T4P2M2</accession>
<keyword evidence="5" id="KW-0598">Phosphotransferase system</keyword>
<keyword evidence="6 9" id="KW-0812">Transmembrane</keyword>
<organism evidence="10 11">
    <name type="scientific">Anaerorhabdus furcosa</name>
    <dbReference type="NCBI Taxonomy" id="118967"/>
    <lineage>
        <taxon>Bacteria</taxon>
        <taxon>Bacillati</taxon>
        <taxon>Bacillota</taxon>
        <taxon>Erysipelotrichia</taxon>
        <taxon>Erysipelotrichales</taxon>
        <taxon>Erysipelotrichaceae</taxon>
        <taxon>Anaerorhabdus</taxon>
    </lineage>
</organism>
<evidence type="ECO:0000256" key="6">
    <source>
        <dbReference type="ARBA" id="ARBA00022692"/>
    </source>
</evidence>
<reference evidence="11" key="1">
    <citation type="submission" date="2017-02" db="EMBL/GenBank/DDBJ databases">
        <authorList>
            <person name="Varghese N."/>
            <person name="Submissions S."/>
        </authorList>
    </citation>
    <scope>NUCLEOTIDE SEQUENCE [LARGE SCALE GENOMIC DNA]</scope>
    <source>
        <strain evidence="11">ATCC 25662</strain>
    </source>
</reference>
<dbReference type="GO" id="GO:0005886">
    <property type="term" value="C:plasma membrane"/>
    <property type="evidence" value="ECO:0007669"/>
    <property type="project" value="UniProtKB-SubCell"/>
</dbReference>
<feature type="transmembrane region" description="Helical" evidence="9">
    <location>
        <begin position="71"/>
        <end position="90"/>
    </location>
</feature>
<gene>
    <name evidence="10" type="ORF">SAMN02745191_1857</name>
</gene>
<feature type="transmembrane region" description="Helical" evidence="9">
    <location>
        <begin position="5"/>
        <end position="23"/>
    </location>
</feature>